<gene>
    <name evidence="5" type="ORF">EX30DRAFT_350142</name>
</gene>
<evidence type="ECO:0000313" key="5">
    <source>
        <dbReference type="EMBL" id="TGZ79649.1"/>
    </source>
</evidence>
<dbReference type="Gene3D" id="1.10.10.440">
    <property type="entry name" value="FF domain"/>
    <property type="match status" value="2"/>
</dbReference>
<feature type="region of interest" description="Disordered" evidence="2">
    <location>
        <begin position="1"/>
        <end position="30"/>
    </location>
</feature>
<feature type="compositionally biased region" description="Polar residues" evidence="2">
    <location>
        <begin position="77"/>
        <end position="90"/>
    </location>
</feature>
<dbReference type="STRING" id="341454.A0A4S2MT41"/>
<dbReference type="PROSITE" id="PS01159">
    <property type="entry name" value="WW_DOMAIN_1"/>
    <property type="match status" value="1"/>
</dbReference>
<keyword evidence="6" id="KW-1185">Reference proteome</keyword>
<dbReference type="InterPro" id="IPR036020">
    <property type="entry name" value="WW_dom_sf"/>
</dbReference>
<organism evidence="5 6">
    <name type="scientific">Ascodesmis nigricans</name>
    <dbReference type="NCBI Taxonomy" id="341454"/>
    <lineage>
        <taxon>Eukaryota</taxon>
        <taxon>Fungi</taxon>
        <taxon>Dikarya</taxon>
        <taxon>Ascomycota</taxon>
        <taxon>Pezizomycotina</taxon>
        <taxon>Pezizomycetes</taxon>
        <taxon>Pezizales</taxon>
        <taxon>Ascodesmidaceae</taxon>
        <taxon>Ascodesmis</taxon>
    </lineage>
</organism>
<sequence length="588" mass="66144">MASASPPQHPRAAQNASPLPPGWTEHKAPTGHSYYYNAATKTSTYTRPVAPAPPAHGSGGLKSTYFTPAPSAIPGQKPSTGPLNPHTSLPQRPGPPHWQFPQAVQPTWDAGPGGPPGGPFGVPHVGHSLPALPHPAAHPRRPPPRPRHPPQKPDKPRKRRQIVGAEPWVLVTTKAGRQFVHNPVTKVSLWKAPAEVQEAIDKLPEQVPEEELHAAEERRLRRRRERREAEIRKEQEELQQAMEAQGVGNEDEGEEEYEEEEGAVGQLDEGQPAKRIKLDSTAEKHTEADDDDAAPAGPVEYTAEDIEWQLAAMADEYALDPEDLDEDQGELDHASAVTIFAEMLLELDISPYKTWEQVLPMIAEDNRYTVLSNTKTRKEAFLDWCRARIVELKAEEAKKEKPHPKAAFFEFLKGKSTAKLYWAEFKRKWRKEPEMRAMEVTDKDREKMYRDYVARMKTSSAIRESDLKSLLNSVTSLTRNHTPATLPHSVTSDVRYHVCPPESRDSIIQDHLSRLPEVIEDDDGKGRKEDKSALALRERELAVRKARMARRGEEERAKWTLRREEEEIERAKNVGRKGLATHLKGGEA</sequence>
<name>A0A4S2MT41_9PEZI</name>
<dbReference type="GO" id="GO:0070063">
    <property type="term" value="F:RNA polymerase binding"/>
    <property type="evidence" value="ECO:0007669"/>
    <property type="project" value="InterPro"/>
</dbReference>
<feature type="region of interest" description="Disordered" evidence="2">
    <location>
        <begin position="201"/>
        <end position="273"/>
    </location>
</feature>
<feature type="domain" description="FF" evidence="4">
    <location>
        <begin position="332"/>
        <end position="387"/>
    </location>
</feature>
<dbReference type="OrthoDB" id="410044at2759"/>
<feature type="domain" description="WW" evidence="3">
    <location>
        <begin position="17"/>
        <end position="50"/>
    </location>
</feature>
<evidence type="ECO:0000259" key="3">
    <source>
        <dbReference type="PROSITE" id="PS50020"/>
    </source>
</evidence>
<dbReference type="CDD" id="cd00201">
    <property type="entry name" value="WW"/>
    <property type="match status" value="1"/>
</dbReference>
<evidence type="ECO:0000256" key="1">
    <source>
        <dbReference type="ARBA" id="ARBA00022737"/>
    </source>
</evidence>
<dbReference type="InterPro" id="IPR045148">
    <property type="entry name" value="TCRG1-like"/>
</dbReference>
<dbReference type="PANTHER" id="PTHR15377:SF3">
    <property type="entry name" value="WW DOMAIN-CONTAINING PROTEIN"/>
    <property type="match status" value="1"/>
</dbReference>
<dbReference type="Gene3D" id="2.20.70.10">
    <property type="match status" value="2"/>
</dbReference>
<dbReference type="InParanoid" id="A0A4S2MT41"/>
<keyword evidence="1" id="KW-0677">Repeat</keyword>
<evidence type="ECO:0008006" key="7">
    <source>
        <dbReference type="Google" id="ProtNLM"/>
    </source>
</evidence>
<evidence type="ECO:0000313" key="6">
    <source>
        <dbReference type="Proteomes" id="UP000298138"/>
    </source>
</evidence>
<feature type="region of interest" description="Disordered" evidence="2">
    <location>
        <begin position="45"/>
        <end position="166"/>
    </location>
</feature>
<dbReference type="Pfam" id="PF01846">
    <property type="entry name" value="FF"/>
    <property type="match status" value="1"/>
</dbReference>
<dbReference type="SUPFAM" id="SSF81698">
    <property type="entry name" value="FF domain"/>
    <property type="match status" value="1"/>
</dbReference>
<dbReference type="Proteomes" id="UP000298138">
    <property type="component" value="Unassembled WGS sequence"/>
</dbReference>
<dbReference type="InterPro" id="IPR036517">
    <property type="entry name" value="FF_domain_sf"/>
</dbReference>
<dbReference type="AlphaFoldDB" id="A0A4S2MT41"/>
<dbReference type="InterPro" id="IPR002713">
    <property type="entry name" value="FF_domain"/>
</dbReference>
<feature type="compositionally biased region" description="Acidic residues" evidence="2">
    <location>
        <begin position="249"/>
        <end position="262"/>
    </location>
</feature>
<feature type="compositionally biased region" description="Basic and acidic residues" evidence="2">
    <location>
        <begin position="226"/>
        <end position="236"/>
    </location>
</feature>
<dbReference type="PROSITE" id="PS51676">
    <property type="entry name" value="FF"/>
    <property type="match status" value="1"/>
</dbReference>
<feature type="compositionally biased region" description="Basic residues" evidence="2">
    <location>
        <begin position="137"/>
        <end position="161"/>
    </location>
</feature>
<dbReference type="PANTHER" id="PTHR15377">
    <property type="entry name" value="TRANSCRIPTION ELONGATION REGULATOR 1"/>
    <property type="match status" value="1"/>
</dbReference>
<dbReference type="PROSITE" id="PS50020">
    <property type="entry name" value="WW_DOMAIN_2"/>
    <property type="match status" value="2"/>
</dbReference>
<feature type="compositionally biased region" description="Low complexity" evidence="2">
    <location>
        <begin position="121"/>
        <end position="135"/>
    </location>
</feature>
<dbReference type="InterPro" id="IPR001202">
    <property type="entry name" value="WW_dom"/>
</dbReference>
<dbReference type="Pfam" id="PF00397">
    <property type="entry name" value="WW"/>
    <property type="match status" value="1"/>
</dbReference>
<feature type="compositionally biased region" description="Basic and acidic residues" evidence="2">
    <location>
        <begin position="201"/>
        <end position="219"/>
    </location>
</feature>
<evidence type="ECO:0000259" key="4">
    <source>
        <dbReference type="PROSITE" id="PS51676"/>
    </source>
</evidence>
<dbReference type="EMBL" id="ML220130">
    <property type="protein sequence ID" value="TGZ79649.1"/>
    <property type="molecule type" value="Genomic_DNA"/>
</dbReference>
<accession>A0A4S2MT41</accession>
<proteinExistence type="predicted"/>
<evidence type="ECO:0000256" key="2">
    <source>
        <dbReference type="SAM" id="MobiDB-lite"/>
    </source>
</evidence>
<dbReference type="SMART" id="SM00456">
    <property type="entry name" value="WW"/>
    <property type="match status" value="2"/>
</dbReference>
<dbReference type="SUPFAM" id="SSF51045">
    <property type="entry name" value="WW domain"/>
    <property type="match status" value="2"/>
</dbReference>
<dbReference type="GO" id="GO:0005634">
    <property type="term" value="C:nucleus"/>
    <property type="evidence" value="ECO:0007669"/>
    <property type="project" value="TreeGrafter"/>
</dbReference>
<dbReference type="GO" id="GO:0003712">
    <property type="term" value="F:transcription coregulator activity"/>
    <property type="evidence" value="ECO:0007669"/>
    <property type="project" value="TreeGrafter"/>
</dbReference>
<feature type="domain" description="WW" evidence="3">
    <location>
        <begin position="167"/>
        <end position="195"/>
    </location>
</feature>
<feature type="compositionally biased region" description="Low complexity" evidence="2">
    <location>
        <begin position="238"/>
        <end position="248"/>
    </location>
</feature>
<protein>
    <recommendedName>
        <fullName evidence="7">WW domain-containing protein</fullName>
    </recommendedName>
</protein>
<dbReference type="SMART" id="SM00441">
    <property type="entry name" value="FF"/>
    <property type="match status" value="2"/>
</dbReference>
<reference evidence="5 6" key="1">
    <citation type="submission" date="2019-04" db="EMBL/GenBank/DDBJ databases">
        <title>Comparative genomics and transcriptomics to analyze fruiting body development in filamentous ascomycetes.</title>
        <authorList>
            <consortium name="DOE Joint Genome Institute"/>
            <person name="Lutkenhaus R."/>
            <person name="Traeger S."/>
            <person name="Breuer J."/>
            <person name="Kuo A."/>
            <person name="Lipzen A."/>
            <person name="Pangilinan J."/>
            <person name="Dilworth D."/>
            <person name="Sandor L."/>
            <person name="Poggeler S."/>
            <person name="Barry K."/>
            <person name="Grigoriev I.V."/>
            <person name="Nowrousian M."/>
        </authorList>
    </citation>
    <scope>NUCLEOTIDE SEQUENCE [LARGE SCALE GENOMIC DNA]</scope>
    <source>
        <strain evidence="5 6">CBS 389.68</strain>
    </source>
</reference>